<dbReference type="SMART" id="SM00983">
    <property type="entry name" value="TPK_B1_binding"/>
    <property type="match status" value="1"/>
</dbReference>
<keyword evidence="2" id="KW-0547">Nucleotide-binding</keyword>
<dbReference type="Gene3D" id="3.40.50.10240">
    <property type="entry name" value="Thiamin pyrophosphokinase, catalytic domain"/>
    <property type="match status" value="1"/>
</dbReference>
<dbReference type="InterPro" id="IPR007373">
    <property type="entry name" value="Thiamin_PyroPKinase_B1-bd"/>
</dbReference>
<keyword evidence="3 7" id="KW-0418">Kinase</keyword>
<dbReference type="SUPFAM" id="SSF63862">
    <property type="entry name" value="Thiamin pyrophosphokinase, substrate-binding domain"/>
    <property type="match status" value="1"/>
</dbReference>
<dbReference type="EC" id="2.7.6.2" evidence="5"/>
<dbReference type="Pfam" id="PF04265">
    <property type="entry name" value="TPK_B1_binding"/>
    <property type="match status" value="1"/>
</dbReference>
<dbReference type="RefSeq" id="WP_072857284.1">
    <property type="nucleotide sequence ID" value="NZ_FQUE01000004.1"/>
</dbReference>
<evidence type="ECO:0000256" key="1">
    <source>
        <dbReference type="ARBA" id="ARBA00022679"/>
    </source>
</evidence>
<dbReference type="SUPFAM" id="SSF63999">
    <property type="entry name" value="Thiamin pyrophosphokinase, catalytic domain"/>
    <property type="match status" value="1"/>
</dbReference>
<dbReference type="InterPro" id="IPR007371">
    <property type="entry name" value="TPK_catalytic"/>
</dbReference>
<evidence type="ECO:0000256" key="3">
    <source>
        <dbReference type="ARBA" id="ARBA00022777"/>
    </source>
</evidence>
<protein>
    <recommendedName>
        <fullName evidence="5">Thiamine diphosphokinase</fullName>
        <ecNumber evidence="5">2.7.6.2</ecNumber>
    </recommendedName>
</protein>
<dbReference type="EMBL" id="FQUE01000004">
    <property type="protein sequence ID" value="SHF25333.1"/>
    <property type="molecule type" value="Genomic_DNA"/>
</dbReference>
<dbReference type="GO" id="GO:0009229">
    <property type="term" value="P:thiamine diphosphate biosynthetic process"/>
    <property type="evidence" value="ECO:0007669"/>
    <property type="project" value="InterPro"/>
</dbReference>
<dbReference type="GO" id="GO:0016301">
    <property type="term" value="F:kinase activity"/>
    <property type="evidence" value="ECO:0007669"/>
    <property type="project" value="UniProtKB-KW"/>
</dbReference>
<feature type="domain" description="Thiamin pyrophosphokinase thiamin-binding" evidence="6">
    <location>
        <begin position="140"/>
        <end position="203"/>
    </location>
</feature>
<dbReference type="STRING" id="366533.SAMN05444339_104254"/>
<dbReference type="OrthoDB" id="7057856at2"/>
<evidence type="ECO:0000259" key="6">
    <source>
        <dbReference type="SMART" id="SM00983"/>
    </source>
</evidence>
<sequence>MIQPIVHAATPVTLLGGADIDAGDLNMCLRLAPMVVAADGGADHALRAGRSPVAVIGDMDSLTEAARTAFAAVLHPVAEQDTTDFEKCLTRIRAPLILAAGFLGGRLDHTLSTLGVLARLRACHVVLVTRDDVCVLLPAGESLWPLAAGLRLGVLPLGAARVSSAGLRWDLNDRAMAPDGLVSSSNAVASDPVRLQVAGPVLLTLPRQAAGVVTDVVLGR</sequence>
<gene>
    <name evidence="7" type="ORF">SAMN05444339_104254</name>
</gene>
<dbReference type="PANTHER" id="PTHR13622">
    <property type="entry name" value="THIAMIN PYROPHOSPHOKINASE"/>
    <property type="match status" value="1"/>
</dbReference>
<accession>A0A1M5A4W9</accession>
<evidence type="ECO:0000313" key="8">
    <source>
        <dbReference type="Proteomes" id="UP000183987"/>
    </source>
</evidence>
<dbReference type="InterPro" id="IPR006282">
    <property type="entry name" value="Thi_PPkinase"/>
</dbReference>
<dbReference type="InterPro" id="IPR036371">
    <property type="entry name" value="TPK_B1-bd_sf"/>
</dbReference>
<proteinExistence type="predicted"/>
<name>A0A1M5A4W9_LOKAT</name>
<keyword evidence="1" id="KW-0808">Transferase</keyword>
<evidence type="ECO:0000256" key="4">
    <source>
        <dbReference type="ARBA" id="ARBA00022840"/>
    </source>
</evidence>
<dbReference type="AlphaFoldDB" id="A0A1M5A4W9"/>
<evidence type="ECO:0000313" key="7">
    <source>
        <dbReference type="EMBL" id="SHF25333.1"/>
    </source>
</evidence>
<organism evidence="7 8">
    <name type="scientific">Loktanella atrilutea</name>
    <dbReference type="NCBI Taxonomy" id="366533"/>
    <lineage>
        <taxon>Bacteria</taxon>
        <taxon>Pseudomonadati</taxon>
        <taxon>Pseudomonadota</taxon>
        <taxon>Alphaproteobacteria</taxon>
        <taxon>Rhodobacterales</taxon>
        <taxon>Roseobacteraceae</taxon>
        <taxon>Loktanella</taxon>
    </lineage>
</organism>
<dbReference type="PANTHER" id="PTHR13622:SF8">
    <property type="entry name" value="THIAMIN PYROPHOSPHOKINASE 1"/>
    <property type="match status" value="1"/>
</dbReference>
<evidence type="ECO:0000256" key="5">
    <source>
        <dbReference type="NCBIfam" id="TIGR01378"/>
    </source>
</evidence>
<dbReference type="Proteomes" id="UP000183987">
    <property type="component" value="Unassembled WGS sequence"/>
</dbReference>
<keyword evidence="4" id="KW-0067">ATP-binding</keyword>
<dbReference type="GO" id="GO:0005524">
    <property type="term" value="F:ATP binding"/>
    <property type="evidence" value="ECO:0007669"/>
    <property type="project" value="UniProtKB-KW"/>
</dbReference>
<dbReference type="GO" id="GO:0030975">
    <property type="term" value="F:thiamine binding"/>
    <property type="evidence" value="ECO:0007669"/>
    <property type="project" value="InterPro"/>
</dbReference>
<dbReference type="InterPro" id="IPR036759">
    <property type="entry name" value="TPK_catalytic_sf"/>
</dbReference>
<dbReference type="GO" id="GO:0004788">
    <property type="term" value="F:thiamine diphosphokinase activity"/>
    <property type="evidence" value="ECO:0007669"/>
    <property type="project" value="UniProtKB-UniRule"/>
</dbReference>
<keyword evidence="8" id="KW-1185">Reference proteome</keyword>
<dbReference type="CDD" id="cd07995">
    <property type="entry name" value="TPK"/>
    <property type="match status" value="1"/>
</dbReference>
<dbReference type="GO" id="GO:0006772">
    <property type="term" value="P:thiamine metabolic process"/>
    <property type="evidence" value="ECO:0007669"/>
    <property type="project" value="UniProtKB-UniRule"/>
</dbReference>
<evidence type="ECO:0000256" key="2">
    <source>
        <dbReference type="ARBA" id="ARBA00022741"/>
    </source>
</evidence>
<dbReference type="NCBIfam" id="TIGR01378">
    <property type="entry name" value="thi_PPkinase"/>
    <property type="match status" value="1"/>
</dbReference>
<reference evidence="8" key="1">
    <citation type="submission" date="2016-11" db="EMBL/GenBank/DDBJ databases">
        <authorList>
            <person name="Varghese N."/>
            <person name="Submissions S."/>
        </authorList>
    </citation>
    <scope>NUCLEOTIDE SEQUENCE [LARGE SCALE GENOMIC DNA]</scope>
    <source>
        <strain evidence="8">DSM 29326</strain>
    </source>
</reference>
<dbReference type="Pfam" id="PF04263">
    <property type="entry name" value="TPK_catalytic"/>
    <property type="match status" value="1"/>
</dbReference>